<sequence length="117" mass="13607">MLLARFFPSATDVTEHWKTIASIYLSWPTGFSRRQLKSHDWPQSSRLFLIIRQFGQTIKDCIRFHFHHVDGSTEDQTIGKAEEESRLSKICISSSRRARVLQRKSSTLPNDLKLTET</sequence>
<organism evidence="1 2">
    <name type="scientific">Papilio xuthus</name>
    <name type="common">Asian swallowtail butterfly</name>
    <dbReference type="NCBI Taxonomy" id="66420"/>
    <lineage>
        <taxon>Eukaryota</taxon>
        <taxon>Metazoa</taxon>
        <taxon>Ecdysozoa</taxon>
        <taxon>Arthropoda</taxon>
        <taxon>Hexapoda</taxon>
        <taxon>Insecta</taxon>
        <taxon>Pterygota</taxon>
        <taxon>Neoptera</taxon>
        <taxon>Endopterygota</taxon>
        <taxon>Lepidoptera</taxon>
        <taxon>Glossata</taxon>
        <taxon>Ditrysia</taxon>
        <taxon>Papilionoidea</taxon>
        <taxon>Papilionidae</taxon>
        <taxon>Papilioninae</taxon>
        <taxon>Papilio</taxon>
    </lineage>
</organism>
<dbReference type="Proteomes" id="UP000053268">
    <property type="component" value="Unassembled WGS sequence"/>
</dbReference>
<gene>
    <name evidence="1" type="ORF">RR46_02194</name>
</gene>
<dbReference type="AlphaFoldDB" id="A0A194QJ43"/>
<protein>
    <submittedName>
        <fullName evidence="1">Uncharacterized protein</fullName>
    </submittedName>
</protein>
<evidence type="ECO:0000313" key="1">
    <source>
        <dbReference type="EMBL" id="KPJ05578.1"/>
    </source>
</evidence>
<keyword evidence="2" id="KW-1185">Reference proteome</keyword>
<dbReference type="EMBL" id="KQ458671">
    <property type="protein sequence ID" value="KPJ05578.1"/>
    <property type="molecule type" value="Genomic_DNA"/>
</dbReference>
<evidence type="ECO:0000313" key="2">
    <source>
        <dbReference type="Proteomes" id="UP000053268"/>
    </source>
</evidence>
<reference evidence="1 2" key="1">
    <citation type="journal article" date="2015" name="Nat. Commun.">
        <title>Outbred genome sequencing and CRISPR/Cas9 gene editing in butterflies.</title>
        <authorList>
            <person name="Li X."/>
            <person name="Fan D."/>
            <person name="Zhang W."/>
            <person name="Liu G."/>
            <person name="Zhang L."/>
            <person name="Zhao L."/>
            <person name="Fang X."/>
            <person name="Chen L."/>
            <person name="Dong Y."/>
            <person name="Chen Y."/>
            <person name="Ding Y."/>
            <person name="Zhao R."/>
            <person name="Feng M."/>
            <person name="Zhu Y."/>
            <person name="Feng Y."/>
            <person name="Jiang X."/>
            <person name="Zhu D."/>
            <person name="Xiang H."/>
            <person name="Feng X."/>
            <person name="Li S."/>
            <person name="Wang J."/>
            <person name="Zhang G."/>
            <person name="Kronforst M.R."/>
            <person name="Wang W."/>
        </authorList>
    </citation>
    <scope>NUCLEOTIDE SEQUENCE [LARGE SCALE GENOMIC DNA]</scope>
    <source>
        <strain evidence="1">Ya'a_city_454_Px</strain>
        <tissue evidence="1">Whole body</tissue>
    </source>
</reference>
<proteinExistence type="predicted"/>
<name>A0A194QJ43_PAPXU</name>
<accession>A0A194QJ43</accession>